<dbReference type="Pfam" id="PF00383">
    <property type="entry name" value="dCMP_cyt_deam_1"/>
    <property type="match status" value="1"/>
</dbReference>
<evidence type="ECO:0000256" key="11">
    <source>
        <dbReference type="ARBA" id="ARBA00023002"/>
    </source>
</evidence>
<evidence type="ECO:0000256" key="12">
    <source>
        <dbReference type="ARBA" id="ARBA00023268"/>
    </source>
</evidence>
<feature type="binding site" evidence="16">
    <location>
        <position position="78"/>
    </location>
    <ligand>
        <name>Zn(2+)</name>
        <dbReference type="ChEBI" id="CHEBI:29105"/>
        <note>catalytic</note>
    </ligand>
</feature>
<organism evidence="18 19">
    <name type="scientific">Isoalcanivorax pacificus W11-5</name>
    <dbReference type="NCBI Taxonomy" id="391936"/>
    <lineage>
        <taxon>Bacteria</taxon>
        <taxon>Pseudomonadati</taxon>
        <taxon>Pseudomonadota</taxon>
        <taxon>Gammaproteobacteria</taxon>
        <taxon>Oceanospirillales</taxon>
        <taxon>Alcanivoracaceae</taxon>
        <taxon>Isoalcanivorax</taxon>
    </lineage>
</organism>
<dbReference type="InterPro" id="IPR050765">
    <property type="entry name" value="Riboflavin_Biosynth_HTPR"/>
</dbReference>
<evidence type="ECO:0000256" key="9">
    <source>
        <dbReference type="ARBA" id="ARBA00022833"/>
    </source>
</evidence>
<keyword evidence="12" id="KW-0511">Multifunctional enzyme</keyword>
<dbReference type="HOGENOM" id="CLU_036590_1_2_6"/>
<dbReference type="InterPro" id="IPR002734">
    <property type="entry name" value="RibDG_C"/>
</dbReference>
<dbReference type="STRING" id="391936.S7S_15585"/>
<dbReference type="GO" id="GO:0050661">
    <property type="term" value="F:NADP binding"/>
    <property type="evidence" value="ECO:0007669"/>
    <property type="project" value="InterPro"/>
</dbReference>
<keyword evidence="6 13" id="KW-0686">Riboflavin biosynthesis</keyword>
<dbReference type="SUPFAM" id="SSF53597">
    <property type="entry name" value="Dihydrofolate reductase-like"/>
    <property type="match status" value="1"/>
</dbReference>
<dbReference type="Gene3D" id="3.40.430.10">
    <property type="entry name" value="Dihydrofolate Reductase, subunit A"/>
    <property type="match status" value="1"/>
</dbReference>
<keyword evidence="19" id="KW-1185">Reference proteome</keyword>
<comment type="pathway">
    <text evidence="3 13">Cofactor biosynthesis; riboflavin biosynthesis; 5-amino-6-(D-ribitylamino)uracil from GTP: step 3/4.</text>
</comment>
<evidence type="ECO:0000313" key="19">
    <source>
        <dbReference type="Proteomes" id="UP000006764"/>
    </source>
</evidence>
<dbReference type="PIRSF" id="PIRSF006769">
    <property type="entry name" value="RibD"/>
    <property type="match status" value="1"/>
</dbReference>
<comment type="similarity">
    <text evidence="5 13">In the C-terminal section; belongs to the HTP reductase family.</text>
</comment>
<feature type="binding site" evidence="15">
    <location>
        <position position="187"/>
    </location>
    <ligand>
        <name>substrate</name>
    </ligand>
</feature>
<feature type="binding site" evidence="16">
    <location>
        <position position="87"/>
    </location>
    <ligand>
        <name>Zn(2+)</name>
        <dbReference type="ChEBI" id="CHEBI:29105"/>
        <note>catalytic</note>
    </ligand>
</feature>
<evidence type="ECO:0000256" key="4">
    <source>
        <dbReference type="ARBA" id="ARBA00005259"/>
    </source>
</evidence>
<evidence type="ECO:0000256" key="10">
    <source>
        <dbReference type="ARBA" id="ARBA00022857"/>
    </source>
</evidence>
<feature type="binding site" evidence="15">
    <location>
        <position position="210"/>
    </location>
    <ligand>
        <name>substrate</name>
    </ligand>
</feature>
<dbReference type="PANTHER" id="PTHR38011:SF7">
    <property type="entry name" value="2,5-DIAMINO-6-RIBOSYLAMINO-4(3H)-PYRIMIDINONE 5'-PHOSPHATE REDUCTASE"/>
    <property type="match status" value="1"/>
</dbReference>
<evidence type="ECO:0000256" key="1">
    <source>
        <dbReference type="ARBA" id="ARBA00002151"/>
    </source>
</evidence>
<evidence type="ECO:0000256" key="7">
    <source>
        <dbReference type="ARBA" id="ARBA00022723"/>
    </source>
</evidence>
<dbReference type="CDD" id="cd01284">
    <property type="entry name" value="Riboflavin_deaminase-reductase"/>
    <property type="match status" value="1"/>
</dbReference>
<dbReference type="NCBIfam" id="TIGR00227">
    <property type="entry name" value="ribD_Cterm"/>
    <property type="match status" value="1"/>
</dbReference>
<feature type="binding site" evidence="15">
    <location>
        <position position="199"/>
    </location>
    <ligand>
        <name>NADP(+)</name>
        <dbReference type="ChEBI" id="CHEBI:58349"/>
    </ligand>
</feature>
<keyword evidence="8 13" id="KW-0378">Hydrolase</keyword>
<dbReference type="SUPFAM" id="SSF53927">
    <property type="entry name" value="Cytidine deaminase-like"/>
    <property type="match status" value="1"/>
</dbReference>
<dbReference type="InterPro" id="IPR016193">
    <property type="entry name" value="Cytidine_deaminase-like"/>
</dbReference>
<gene>
    <name evidence="18" type="ORF">S7S_15585</name>
</gene>
<name>A0A0B4XMH1_9GAMM</name>
<feature type="binding site" evidence="15">
    <location>
        <position position="173"/>
    </location>
    <ligand>
        <name>NADP(+)</name>
        <dbReference type="ChEBI" id="CHEBI:58349"/>
    </ligand>
</feature>
<keyword evidence="7 13" id="KW-0479">Metal-binding</keyword>
<evidence type="ECO:0000313" key="18">
    <source>
        <dbReference type="EMBL" id="AJD49529.1"/>
    </source>
</evidence>
<dbReference type="InterPro" id="IPR002125">
    <property type="entry name" value="CMP_dCMP_dom"/>
</dbReference>
<evidence type="ECO:0000256" key="2">
    <source>
        <dbReference type="ARBA" id="ARBA00004882"/>
    </source>
</evidence>
<evidence type="ECO:0000256" key="3">
    <source>
        <dbReference type="ARBA" id="ARBA00004910"/>
    </source>
</evidence>
<feature type="binding site" evidence="15">
    <location>
        <position position="207"/>
    </location>
    <ligand>
        <name>substrate</name>
    </ligand>
</feature>
<feature type="binding site" evidence="15">
    <location>
        <position position="157"/>
    </location>
    <ligand>
        <name>NADP(+)</name>
        <dbReference type="ChEBI" id="CHEBI:58349"/>
    </ligand>
</feature>
<feature type="binding site" evidence="15">
    <location>
        <begin position="299"/>
        <end position="305"/>
    </location>
    <ligand>
        <name>NADP(+)</name>
        <dbReference type="ChEBI" id="CHEBI:58349"/>
    </ligand>
</feature>
<dbReference type="Pfam" id="PF01872">
    <property type="entry name" value="RibD_C"/>
    <property type="match status" value="1"/>
</dbReference>
<feature type="binding site" evidence="16">
    <location>
        <position position="53"/>
    </location>
    <ligand>
        <name>Zn(2+)</name>
        <dbReference type="ChEBI" id="CHEBI:29105"/>
        <note>catalytic</note>
    </ligand>
</feature>
<dbReference type="InterPro" id="IPR004794">
    <property type="entry name" value="Eubact_RibD"/>
</dbReference>
<feature type="binding site" evidence="15">
    <location>
        <position position="171"/>
    </location>
    <ligand>
        <name>substrate</name>
    </ligand>
</feature>
<dbReference type="EMBL" id="CP004387">
    <property type="protein sequence ID" value="AJD49529.1"/>
    <property type="molecule type" value="Genomic_DNA"/>
</dbReference>
<comment type="cofactor">
    <cofactor evidence="13 16">
        <name>Zn(2+)</name>
        <dbReference type="ChEBI" id="CHEBI:29105"/>
    </cofactor>
    <text evidence="13 16">Binds 1 zinc ion.</text>
</comment>
<sequence>MANSSDREYMSRALYLARRGLHTTDPNPRVGCVLVRNGMIVGEGWHQRAGEPHAERHALATAGEQARGATCYVTLEPCSHTGRTGPCADALVEAGVARVVAAMQDPNPQVAGQGLARLRDAGIEVECGVLEDAARALNPGFIRRMEQGLPWVRVKLAMSVDGRTAMASGESQWITGAEAREDVQRLRARSSAIVTGIGTVLADAPSLTVRPATWQFSDYGPTPVRQPLRVVLDRALRTPADAAVIQADGECLILTAQETSGAPALREAGAEVLAGDWSPRQVLAELAARGCNEVLVEAGAELAGAFVAAGCVDELVVYMAPMLLGSSARPLLALPGLDRMADKYLLTLRDTRQVGVDLRLCYALAPR</sequence>
<evidence type="ECO:0000256" key="14">
    <source>
        <dbReference type="PIRSR" id="PIRSR006769-1"/>
    </source>
</evidence>
<dbReference type="AlphaFoldDB" id="A0A0B4XMH1"/>
<dbReference type="InterPro" id="IPR011549">
    <property type="entry name" value="RibD_C"/>
</dbReference>
<feature type="binding site" evidence="15">
    <location>
        <position position="203"/>
    </location>
    <ligand>
        <name>substrate</name>
    </ligand>
</feature>
<keyword evidence="10 13" id="KW-0521">NADP</keyword>
<proteinExistence type="inferred from homology"/>
<evidence type="ECO:0000256" key="15">
    <source>
        <dbReference type="PIRSR" id="PIRSR006769-2"/>
    </source>
</evidence>
<accession>A0A0B4XMH1</accession>
<evidence type="ECO:0000256" key="13">
    <source>
        <dbReference type="PIRNR" id="PIRNR006769"/>
    </source>
</evidence>
<dbReference type="KEGG" id="apac:S7S_15585"/>
<dbReference type="PANTHER" id="PTHR38011">
    <property type="entry name" value="DIHYDROFOLATE REDUCTASE FAMILY PROTEIN (AFU_ORTHOLOGUE AFUA_8G06820)"/>
    <property type="match status" value="1"/>
</dbReference>
<dbReference type="GO" id="GO:0008270">
    <property type="term" value="F:zinc ion binding"/>
    <property type="evidence" value="ECO:0007669"/>
    <property type="project" value="InterPro"/>
</dbReference>
<dbReference type="PROSITE" id="PS00903">
    <property type="entry name" value="CYT_DCMP_DEAMINASES_1"/>
    <property type="match status" value="1"/>
</dbReference>
<evidence type="ECO:0000256" key="8">
    <source>
        <dbReference type="ARBA" id="ARBA00022801"/>
    </source>
</evidence>
<reference evidence="18 19" key="1">
    <citation type="journal article" date="2012" name="J. Bacteriol.">
        <title>Genome sequence of an alkane-degrading bacterium, Alcanivorax pacificus type strain W11-5, isolated from deep sea sediment.</title>
        <authorList>
            <person name="Lai Q."/>
            <person name="Shao Z."/>
        </authorList>
    </citation>
    <scope>NUCLEOTIDE SEQUENCE [LARGE SCALE GENOMIC DNA]</scope>
    <source>
        <strain evidence="18 19">W11-5</strain>
    </source>
</reference>
<dbReference type="InterPro" id="IPR024072">
    <property type="entry name" value="DHFR-like_dom_sf"/>
</dbReference>
<feature type="domain" description="CMP/dCMP-type deaminase" evidence="17">
    <location>
        <begin position="4"/>
        <end position="126"/>
    </location>
</feature>
<evidence type="ECO:0000256" key="6">
    <source>
        <dbReference type="ARBA" id="ARBA00022619"/>
    </source>
</evidence>
<dbReference type="EC" id="1.1.1.193" evidence="13"/>
<keyword evidence="11 13" id="KW-0560">Oxidoreductase</keyword>
<dbReference type="OrthoDB" id="9800865at2"/>
<keyword evidence="9 13" id="KW-0862">Zinc</keyword>
<dbReference type="Proteomes" id="UP000006764">
    <property type="component" value="Chromosome"/>
</dbReference>
<dbReference type="RefSeq" id="WP_008733455.1">
    <property type="nucleotide sequence ID" value="NZ_CP004387.1"/>
</dbReference>
<dbReference type="PROSITE" id="PS51747">
    <property type="entry name" value="CYT_DCMP_DEAMINASES_2"/>
    <property type="match status" value="1"/>
</dbReference>
<evidence type="ECO:0000256" key="5">
    <source>
        <dbReference type="ARBA" id="ARBA00007417"/>
    </source>
</evidence>
<feature type="active site" description="Proton donor" evidence="14">
    <location>
        <position position="55"/>
    </location>
</feature>
<evidence type="ECO:0000256" key="16">
    <source>
        <dbReference type="PIRSR" id="PIRSR006769-3"/>
    </source>
</evidence>
<dbReference type="InterPro" id="IPR016192">
    <property type="entry name" value="APOBEC/CMP_deaminase_Zn-bd"/>
</dbReference>
<dbReference type="NCBIfam" id="TIGR00326">
    <property type="entry name" value="eubact_ribD"/>
    <property type="match status" value="1"/>
</dbReference>
<comment type="catalytic activity">
    <reaction evidence="13">
        <text>2,5-diamino-6-hydroxy-4-(5-phosphoribosylamino)-pyrimidine + H2O + H(+) = 5-amino-6-(5-phospho-D-ribosylamino)uracil + NH4(+)</text>
        <dbReference type="Rhea" id="RHEA:21868"/>
        <dbReference type="ChEBI" id="CHEBI:15377"/>
        <dbReference type="ChEBI" id="CHEBI:15378"/>
        <dbReference type="ChEBI" id="CHEBI:28938"/>
        <dbReference type="ChEBI" id="CHEBI:58453"/>
        <dbReference type="ChEBI" id="CHEBI:58614"/>
        <dbReference type="EC" id="3.5.4.26"/>
    </reaction>
</comment>
<protein>
    <recommendedName>
        <fullName evidence="13">Riboflavin biosynthesis protein RibD</fullName>
    </recommendedName>
    <domain>
        <recommendedName>
            <fullName evidence="13">Diaminohydroxyphosphoribosylaminopyrimidine deaminase</fullName>
            <shortName evidence="13">DRAP deaminase</shortName>
            <ecNumber evidence="13">3.5.4.26</ecNumber>
        </recommendedName>
        <alternativeName>
            <fullName evidence="13">Riboflavin-specific deaminase</fullName>
        </alternativeName>
    </domain>
    <domain>
        <recommendedName>
            <fullName evidence="13">5-amino-6-(5-phosphoribosylamino)uracil reductase</fullName>
            <ecNumber evidence="13">1.1.1.193</ecNumber>
        </recommendedName>
        <alternativeName>
            <fullName evidence="13">HTP reductase</fullName>
        </alternativeName>
    </domain>
</protein>
<dbReference type="GO" id="GO:0008835">
    <property type="term" value="F:diaminohydroxyphosphoribosylaminopyrimidine deaminase activity"/>
    <property type="evidence" value="ECO:0007669"/>
    <property type="project" value="UniProtKB-EC"/>
</dbReference>
<dbReference type="Gene3D" id="3.40.140.10">
    <property type="entry name" value="Cytidine Deaminase, domain 2"/>
    <property type="match status" value="1"/>
</dbReference>
<feature type="binding site" evidence="15">
    <location>
        <position position="297"/>
    </location>
    <ligand>
        <name>substrate</name>
    </ligand>
</feature>
<comment type="function">
    <text evidence="1 13">Converts 2,5-diamino-6-(ribosylamino)-4(3h)-pyrimidinone 5'-phosphate into 5-amino-6-(ribosylamino)-2,4(1h,3h)-pyrimidinedione 5'-phosphate.</text>
</comment>
<comment type="catalytic activity">
    <reaction evidence="13">
        <text>5-amino-6-(5-phospho-D-ribitylamino)uracil + NADP(+) = 5-amino-6-(5-phospho-D-ribosylamino)uracil + NADPH + H(+)</text>
        <dbReference type="Rhea" id="RHEA:17845"/>
        <dbReference type="ChEBI" id="CHEBI:15378"/>
        <dbReference type="ChEBI" id="CHEBI:57783"/>
        <dbReference type="ChEBI" id="CHEBI:58349"/>
        <dbReference type="ChEBI" id="CHEBI:58421"/>
        <dbReference type="ChEBI" id="CHEBI:58453"/>
        <dbReference type="EC" id="1.1.1.193"/>
    </reaction>
</comment>
<dbReference type="FunFam" id="3.40.140.10:FF:000025">
    <property type="entry name" value="Riboflavin biosynthesis protein RibD"/>
    <property type="match status" value="1"/>
</dbReference>
<comment type="similarity">
    <text evidence="4 13">In the N-terminal section; belongs to the cytidine and deoxycytidylate deaminase family.</text>
</comment>
<dbReference type="GO" id="GO:0008703">
    <property type="term" value="F:5-amino-6-(5-phosphoribosylamino)uracil reductase activity"/>
    <property type="evidence" value="ECO:0007669"/>
    <property type="project" value="UniProtKB-EC"/>
</dbReference>
<comment type="pathway">
    <text evidence="2 13">Cofactor biosynthesis; riboflavin biosynthesis; 5-amino-6-(D-ribitylamino)uracil from GTP: step 2/4.</text>
</comment>
<dbReference type="GO" id="GO:0009231">
    <property type="term" value="P:riboflavin biosynthetic process"/>
    <property type="evidence" value="ECO:0007669"/>
    <property type="project" value="UniProtKB-UniPathway"/>
</dbReference>
<dbReference type="UniPathway" id="UPA00275">
    <property type="reaction ID" value="UER00401"/>
</dbReference>
<evidence type="ECO:0000259" key="17">
    <source>
        <dbReference type="PROSITE" id="PS51747"/>
    </source>
</evidence>
<dbReference type="EC" id="3.5.4.26" evidence="13"/>